<dbReference type="OrthoDB" id="251770at2759"/>
<evidence type="ECO:0000259" key="2">
    <source>
        <dbReference type="PROSITE" id="PS50172"/>
    </source>
</evidence>
<dbReference type="Gene3D" id="3.40.50.10190">
    <property type="entry name" value="BRCT domain"/>
    <property type="match status" value="1"/>
</dbReference>
<name>A0A2Z6MXM0_TRISU</name>
<dbReference type="Proteomes" id="UP000242715">
    <property type="component" value="Unassembled WGS sequence"/>
</dbReference>
<dbReference type="InterPro" id="IPR036420">
    <property type="entry name" value="BRCT_dom_sf"/>
</dbReference>
<proteinExistence type="predicted"/>
<sequence>MDGSLLDVDSHILYSPLPCPVPLPGFESLWFCVSQYDEKDRILLRNLCKVLGAKFASKLTQKVTHLLCKFANGPKYEASCKWGIRSVTSEWIFECVKQAVRMINDMPSQFPSQSQSMRNTANQNVDSGVDNHGTRSKISRINSKKARLMEEPGLYDKVPSTVNPGIHVSDLNLSKDNMLKDAREATHVVPDVVAAIEDLLEQTSKMHDQRSPGNTGCERSVSFKCEQFNGVVGEDNPNPHTVFGLSNHWLNRNGRNDNDNSETPQDRRAGMYDAFSETQTESQVVSYEEDLSGRQMLIDRVLTRSSMQ</sequence>
<dbReference type="AlphaFoldDB" id="A0A2Z6MXM0"/>
<keyword evidence="4" id="KW-1185">Reference proteome</keyword>
<evidence type="ECO:0000313" key="4">
    <source>
        <dbReference type="Proteomes" id="UP000242715"/>
    </source>
</evidence>
<evidence type="ECO:0000313" key="3">
    <source>
        <dbReference type="EMBL" id="GAU34603.1"/>
    </source>
</evidence>
<gene>
    <name evidence="3" type="ORF">TSUD_15180</name>
</gene>
<dbReference type="InterPro" id="IPR001357">
    <property type="entry name" value="BRCT_dom"/>
</dbReference>
<protein>
    <recommendedName>
        <fullName evidence="2">BRCT domain-containing protein</fullName>
    </recommendedName>
</protein>
<dbReference type="Pfam" id="PF12738">
    <property type="entry name" value="PTCB-BRCT"/>
    <property type="match status" value="1"/>
</dbReference>
<feature type="domain" description="BRCT" evidence="2">
    <location>
        <begin position="26"/>
        <end position="98"/>
    </location>
</feature>
<reference evidence="4" key="1">
    <citation type="journal article" date="2017" name="Front. Plant Sci.">
        <title>Climate Clever Clovers: New Paradigm to Reduce the Environmental Footprint of Ruminants by Breeding Low Methanogenic Forages Utilizing Haplotype Variation.</title>
        <authorList>
            <person name="Kaur P."/>
            <person name="Appels R."/>
            <person name="Bayer P.E."/>
            <person name="Keeble-Gagnere G."/>
            <person name="Wang J."/>
            <person name="Hirakawa H."/>
            <person name="Shirasawa K."/>
            <person name="Vercoe P."/>
            <person name="Stefanova K."/>
            <person name="Durmic Z."/>
            <person name="Nichols P."/>
            <person name="Revell C."/>
            <person name="Isobe S.N."/>
            <person name="Edwards D."/>
            <person name="Erskine W."/>
        </authorList>
    </citation>
    <scope>NUCLEOTIDE SEQUENCE [LARGE SCALE GENOMIC DNA]</scope>
    <source>
        <strain evidence="4">cv. Daliak</strain>
    </source>
</reference>
<dbReference type="PANTHER" id="PTHR47667">
    <property type="entry name" value="REGULATOR OF TY1 TRANSPOSITION PROTEIN 107"/>
    <property type="match status" value="1"/>
</dbReference>
<dbReference type="PROSITE" id="PS50172">
    <property type="entry name" value="BRCT"/>
    <property type="match status" value="1"/>
</dbReference>
<dbReference type="EMBL" id="DF973561">
    <property type="protein sequence ID" value="GAU34603.1"/>
    <property type="molecule type" value="Genomic_DNA"/>
</dbReference>
<organism evidence="3 4">
    <name type="scientific">Trifolium subterraneum</name>
    <name type="common">Subterranean clover</name>
    <dbReference type="NCBI Taxonomy" id="3900"/>
    <lineage>
        <taxon>Eukaryota</taxon>
        <taxon>Viridiplantae</taxon>
        <taxon>Streptophyta</taxon>
        <taxon>Embryophyta</taxon>
        <taxon>Tracheophyta</taxon>
        <taxon>Spermatophyta</taxon>
        <taxon>Magnoliopsida</taxon>
        <taxon>eudicotyledons</taxon>
        <taxon>Gunneridae</taxon>
        <taxon>Pentapetalae</taxon>
        <taxon>rosids</taxon>
        <taxon>fabids</taxon>
        <taxon>Fabales</taxon>
        <taxon>Fabaceae</taxon>
        <taxon>Papilionoideae</taxon>
        <taxon>50 kb inversion clade</taxon>
        <taxon>NPAAA clade</taxon>
        <taxon>Hologalegina</taxon>
        <taxon>IRL clade</taxon>
        <taxon>Trifolieae</taxon>
        <taxon>Trifolium</taxon>
    </lineage>
</organism>
<dbReference type="SUPFAM" id="SSF52113">
    <property type="entry name" value="BRCT domain"/>
    <property type="match status" value="1"/>
</dbReference>
<dbReference type="PANTHER" id="PTHR47667:SF1">
    <property type="entry name" value="REGULATOR OF TY1 TRANSPOSITION PROTEIN 107"/>
    <property type="match status" value="1"/>
</dbReference>
<feature type="region of interest" description="Disordered" evidence="1">
    <location>
        <begin position="109"/>
        <end position="135"/>
    </location>
</feature>
<feature type="compositionally biased region" description="Polar residues" evidence="1">
    <location>
        <begin position="117"/>
        <end position="126"/>
    </location>
</feature>
<dbReference type="CDD" id="cd17731">
    <property type="entry name" value="BRCT_TopBP1_rpt2_like"/>
    <property type="match status" value="1"/>
</dbReference>
<dbReference type="SMART" id="SM00292">
    <property type="entry name" value="BRCT"/>
    <property type="match status" value="1"/>
</dbReference>
<evidence type="ECO:0000256" key="1">
    <source>
        <dbReference type="SAM" id="MobiDB-lite"/>
    </source>
</evidence>
<dbReference type="InterPro" id="IPR053036">
    <property type="entry name" value="CellCycle_DNARepair_Reg"/>
</dbReference>
<accession>A0A2Z6MXM0</accession>
<dbReference type="InterPro" id="IPR059215">
    <property type="entry name" value="BRCT2_TopBP1-like"/>
</dbReference>